<sequence length="132" mass="14694">MYCKSWLSNLILFLVSQVSDTSPPMPPWIVSTVSDGNSTTSLTLVCETDGFYPEDIIVTWYKDDKNVFTVNTRKQLWRDGRGYKALSSLEETQPVQSGAVYTCLVSHLSLKTPIIAIYSVSGSYPGILILSF</sequence>
<dbReference type="InParanoid" id="A0A4W3IUC0"/>
<feature type="signal peptide" evidence="2">
    <location>
        <begin position="1"/>
        <end position="21"/>
    </location>
</feature>
<dbReference type="PANTHER" id="PTHR23411">
    <property type="entry name" value="TAPASIN"/>
    <property type="match status" value="1"/>
</dbReference>
<dbReference type="PROSITE" id="PS00290">
    <property type="entry name" value="IG_MHC"/>
    <property type="match status" value="1"/>
</dbReference>
<feature type="domain" description="Ig-like" evidence="3">
    <location>
        <begin position="26"/>
        <end position="121"/>
    </location>
</feature>
<keyword evidence="5" id="KW-1185">Reference proteome</keyword>
<reference evidence="4" key="4">
    <citation type="submission" date="2025-08" db="UniProtKB">
        <authorList>
            <consortium name="Ensembl"/>
        </authorList>
    </citation>
    <scope>IDENTIFICATION</scope>
</reference>
<dbReference type="FunCoup" id="A0A4W3IUC0">
    <property type="interactions" value="4"/>
</dbReference>
<keyword evidence="2" id="KW-0732">Signal</keyword>
<proteinExistence type="predicted"/>
<dbReference type="InterPro" id="IPR050380">
    <property type="entry name" value="Immune_Resp_Modulators"/>
</dbReference>
<dbReference type="GeneTree" id="ENSGT00970000196760"/>
<evidence type="ECO:0000313" key="4">
    <source>
        <dbReference type="Ensembl" id="ENSCMIP00000033017.1"/>
    </source>
</evidence>
<dbReference type="Ensembl" id="ENSCMIT00000033522.1">
    <property type="protein sequence ID" value="ENSCMIP00000033017.1"/>
    <property type="gene ID" value="ENSCMIG00000014117.1"/>
</dbReference>
<dbReference type="Proteomes" id="UP000314986">
    <property type="component" value="Unassembled WGS sequence"/>
</dbReference>
<evidence type="ECO:0000256" key="1">
    <source>
        <dbReference type="ARBA" id="ARBA00023180"/>
    </source>
</evidence>
<dbReference type="AlphaFoldDB" id="A0A4W3IUC0"/>
<reference evidence="4" key="5">
    <citation type="submission" date="2025-09" db="UniProtKB">
        <authorList>
            <consortium name="Ensembl"/>
        </authorList>
    </citation>
    <scope>IDENTIFICATION</scope>
</reference>
<evidence type="ECO:0000256" key="2">
    <source>
        <dbReference type="SAM" id="SignalP"/>
    </source>
</evidence>
<dbReference type="CDD" id="cd00098">
    <property type="entry name" value="IgC1"/>
    <property type="match status" value="1"/>
</dbReference>
<dbReference type="PROSITE" id="PS50835">
    <property type="entry name" value="IG_LIKE"/>
    <property type="match status" value="1"/>
</dbReference>
<dbReference type="Gene3D" id="2.60.40.10">
    <property type="entry name" value="Immunoglobulins"/>
    <property type="match status" value="1"/>
</dbReference>
<dbReference type="InterPro" id="IPR003597">
    <property type="entry name" value="Ig_C1-set"/>
</dbReference>
<evidence type="ECO:0000259" key="3">
    <source>
        <dbReference type="PROSITE" id="PS50835"/>
    </source>
</evidence>
<dbReference type="Pfam" id="PF07654">
    <property type="entry name" value="C1-set"/>
    <property type="match status" value="1"/>
</dbReference>
<reference evidence="5" key="2">
    <citation type="journal article" date="2007" name="PLoS Biol.">
        <title>Survey sequencing and comparative analysis of the elephant shark (Callorhinchus milii) genome.</title>
        <authorList>
            <person name="Venkatesh B."/>
            <person name="Kirkness E.F."/>
            <person name="Loh Y.H."/>
            <person name="Halpern A.L."/>
            <person name="Lee A.P."/>
            <person name="Johnson J."/>
            <person name="Dandona N."/>
            <person name="Viswanathan L.D."/>
            <person name="Tay A."/>
            <person name="Venter J.C."/>
            <person name="Strausberg R.L."/>
            <person name="Brenner S."/>
        </authorList>
    </citation>
    <scope>NUCLEOTIDE SEQUENCE [LARGE SCALE GENOMIC DNA]</scope>
</reference>
<keyword evidence="1" id="KW-0325">Glycoprotein</keyword>
<dbReference type="InterPro" id="IPR007110">
    <property type="entry name" value="Ig-like_dom"/>
</dbReference>
<organism evidence="4 5">
    <name type="scientific">Callorhinchus milii</name>
    <name type="common">Ghost shark</name>
    <dbReference type="NCBI Taxonomy" id="7868"/>
    <lineage>
        <taxon>Eukaryota</taxon>
        <taxon>Metazoa</taxon>
        <taxon>Chordata</taxon>
        <taxon>Craniata</taxon>
        <taxon>Vertebrata</taxon>
        <taxon>Chondrichthyes</taxon>
        <taxon>Holocephali</taxon>
        <taxon>Chimaeriformes</taxon>
        <taxon>Callorhinchidae</taxon>
        <taxon>Callorhinchus</taxon>
    </lineage>
</organism>
<evidence type="ECO:0000313" key="5">
    <source>
        <dbReference type="Proteomes" id="UP000314986"/>
    </source>
</evidence>
<accession>A0A4W3IUC0</accession>
<protein>
    <recommendedName>
        <fullName evidence="3">Ig-like domain-containing protein</fullName>
    </recommendedName>
</protein>
<dbReference type="InterPro" id="IPR013783">
    <property type="entry name" value="Ig-like_fold"/>
</dbReference>
<dbReference type="InterPro" id="IPR003006">
    <property type="entry name" value="Ig/MHC_CS"/>
</dbReference>
<dbReference type="SMART" id="SM00407">
    <property type="entry name" value="IGc1"/>
    <property type="match status" value="1"/>
</dbReference>
<dbReference type="InterPro" id="IPR036179">
    <property type="entry name" value="Ig-like_dom_sf"/>
</dbReference>
<feature type="chain" id="PRO_5021292718" description="Ig-like domain-containing protein" evidence="2">
    <location>
        <begin position="22"/>
        <end position="132"/>
    </location>
</feature>
<dbReference type="SUPFAM" id="SSF48726">
    <property type="entry name" value="Immunoglobulin"/>
    <property type="match status" value="1"/>
</dbReference>
<name>A0A4W3IUC0_CALMI</name>
<reference evidence="5" key="3">
    <citation type="journal article" date="2014" name="Nature">
        <title>Elephant shark genome provides unique insights into gnathostome evolution.</title>
        <authorList>
            <consortium name="International Elephant Shark Genome Sequencing Consortium"/>
            <person name="Venkatesh B."/>
            <person name="Lee A.P."/>
            <person name="Ravi V."/>
            <person name="Maurya A.K."/>
            <person name="Lian M.M."/>
            <person name="Swann J.B."/>
            <person name="Ohta Y."/>
            <person name="Flajnik M.F."/>
            <person name="Sutoh Y."/>
            <person name="Kasahara M."/>
            <person name="Hoon S."/>
            <person name="Gangu V."/>
            <person name="Roy S.W."/>
            <person name="Irimia M."/>
            <person name="Korzh V."/>
            <person name="Kondrychyn I."/>
            <person name="Lim Z.W."/>
            <person name="Tay B.H."/>
            <person name="Tohari S."/>
            <person name="Kong K.W."/>
            <person name="Ho S."/>
            <person name="Lorente-Galdos B."/>
            <person name="Quilez J."/>
            <person name="Marques-Bonet T."/>
            <person name="Raney B.J."/>
            <person name="Ingham P.W."/>
            <person name="Tay A."/>
            <person name="Hillier L.W."/>
            <person name="Minx P."/>
            <person name="Boehm T."/>
            <person name="Wilson R.K."/>
            <person name="Brenner S."/>
            <person name="Warren W.C."/>
        </authorList>
    </citation>
    <scope>NUCLEOTIDE SEQUENCE [LARGE SCALE GENOMIC DNA]</scope>
</reference>
<reference evidence="5" key="1">
    <citation type="journal article" date="2006" name="Science">
        <title>Ancient noncoding elements conserved in the human genome.</title>
        <authorList>
            <person name="Venkatesh B."/>
            <person name="Kirkness E.F."/>
            <person name="Loh Y.H."/>
            <person name="Halpern A.L."/>
            <person name="Lee A.P."/>
            <person name="Johnson J."/>
            <person name="Dandona N."/>
            <person name="Viswanathan L.D."/>
            <person name="Tay A."/>
            <person name="Venter J.C."/>
            <person name="Strausberg R.L."/>
            <person name="Brenner S."/>
        </authorList>
    </citation>
    <scope>NUCLEOTIDE SEQUENCE [LARGE SCALE GENOMIC DNA]</scope>
</reference>